<reference evidence="1 2" key="1">
    <citation type="submission" date="2020-11" db="EMBL/GenBank/DDBJ databases">
        <authorList>
            <person name="Kim M.K."/>
        </authorList>
    </citation>
    <scope>NUCLEOTIDE SEQUENCE [LARGE SCALE GENOMIC DNA]</scope>
    <source>
        <strain evidence="1 2">BT439</strain>
    </source>
</reference>
<accession>A0A931FGL3</accession>
<name>A0A931FGL3_9BACT</name>
<dbReference type="Proteomes" id="UP000645610">
    <property type="component" value="Unassembled WGS sequence"/>
</dbReference>
<dbReference type="EMBL" id="JADQDP010000001">
    <property type="protein sequence ID" value="MBF9140082.1"/>
    <property type="molecule type" value="Genomic_DNA"/>
</dbReference>
<dbReference type="AlphaFoldDB" id="A0A931FGL3"/>
<organism evidence="1 2">
    <name type="scientific">Hymenobacter properus</name>
    <dbReference type="NCBI Taxonomy" id="2791026"/>
    <lineage>
        <taxon>Bacteria</taxon>
        <taxon>Pseudomonadati</taxon>
        <taxon>Bacteroidota</taxon>
        <taxon>Cytophagia</taxon>
        <taxon>Cytophagales</taxon>
        <taxon>Hymenobacteraceae</taxon>
        <taxon>Hymenobacter</taxon>
    </lineage>
</organism>
<comment type="caution">
    <text evidence="1">The sequence shown here is derived from an EMBL/GenBank/DDBJ whole genome shotgun (WGS) entry which is preliminary data.</text>
</comment>
<sequence length="110" mass="12673">MQNPIVSGYSHTAAWVSLNDNPHPESWQLEYKGENWPLYLALISPLLGWILLKRLTEPGPLRAWQMQHFRGLGAFVWLGLLFHSCDTEQRQEYYNQSDLPAIGTIKPPLD</sequence>
<protein>
    <submittedName>
        <fullName evidence="1">Uncharacterized protein</fullName>
    </submittedName>
</protein>
<keyword evidence="2" id="KW-1185">Reference proteome</keyword>
<proteinExistence type="predicted"/>
<evidence type="ECO:0000313" key="1">
    <source>
        <dbReference type="EMBL" id="MBF9140082.1"/>
    </source>
</evidence>
<evidence type="ECO:0000313" key="2">
    <source>
        <dbReference type="Proteomes" id="UP000645610"/>
    </source>
</evidence>
<gene>
    <name evidence="1" type="ORF">I2I01_00450</name>
</gene>
<dbReference type="RefSeq" id="WP_196284458.1">
    <property type="nucleotide sequence ID" value="NZ_JADQDP010000001.1"/>
</dbReference>